<sequence length="143" mass="15255">MRPHPSPTARQWRVPARLPALKLAGAVALLALALLLDEGDPVQLGLAAVAAAALAGWAARDLVAPVRLAVDPEGVTVARGFAGRRRLPWTAVERITVDRRARLGLTSEVLEIDAGESLHLFGRLDLDADPAEVAEALREARPR</sequence>
<protein>
    <submittedName>
        <fullName evidence="2">PH domain-containing protein</fullName>
    </submittedName>
</protein>
<evidence type="ECO:0000313" key="3">
    <source>
        <dbReference type="Proteomes" id="UP000199001"/>
    </source>
</evidence>
<dbReference type="OrthoDB" id="3213712at2"/>
<dbReference type="STRING" id="47855.GA0070606_3412"/>
<dbReference type="RefSeq" id="WP_091100923.1">
    <property type="nucleotide sequence ID" value="NZ_FMHZ01000002.1"/>
</dbReference>
<dbReference type="Pfam" id="PF10756">
    <property type="entry name" value="bPH_6"/>
    <property type="match status" value="1"/>
</dbReference>
<evidence type="ECO:0000259" key="1">
    <source>
        <dbReference type="Pfam" id="PF10756"/>
    </source>
</evidence>
<name>A0A1C6V5W3_9ACTN</name>
<dbReference type="InterPro" id="IPR019692">
    <property type="entry name" value="CFP-6_PH"/>
</dbReference>
<dbReference type="Proteomes" id="UP000199001">
    <property type="component" value="Unassembled WGS sequence"/>
</dbReference>
<organism evidence="2 3">
    <name type="scientific">Micromonospora citrea</name>
    <dbReference type="NCBI Taxonomy" id="47855"/>
    <lineage>
        <taxon>Bacteria</taxon>
        <taxon>Bacillati</taxon>
        <taxon>Actinomycetota</taxon>
        <taxon>Actinomycetes</taxon>
        <taxon>Micromonosporales</taxon>
        <taxon>Micromonosporaceae</taxon>
        <taxon>Micromonospora</taxon>
    </lineage>
</organism>
<feature type="domain" description="Low molecular weight protein antigen 6 PH" evidence="1">
    <location>
        <begin position="66"/>
        <end position="142"/>
    </location>
</feature>
<dbReference type="EMBL" id="FMHZ01000002">
    <property type="protein sequence ID" value="SCL61270.1"/>
    <property type="molecule type" value="Genomic_DNA"/>
</dbReference>
<accession>A0A1C6V5W3</accession>
<evidence type="ECO:0000313" key="2">
    <source>
        <dbReference type="EMBL" id="SCL61270.1"/>
    </source>
</evidence>
<proteinExistence type="predicted"/>
<reference evidence="3" key="1">
    <citation type="submission" date="2016-06" db="EMBL/GenBank/DDBJ databases">
        <authorList>
            <person name="Varghese N."/>
            <person name="Submissions Spin"/>
        </authorList>
    </citation>
    <scope>NUCLEOTIDE SEQUENCE [LARGE SCALE GENOMIC DNA]</scope>
    <source>
        <strain evidence="3">DSM 43903</strain>
    </source>
</reference>
<keyword evidence="3" id="KW-1185">Reference proteome</keyword>
<gene>
    <name evidence="2" type="ORF">GA0070606_3412</name>
</gene>
<dbReference type="AlphaFoldDB" id="A0A1C6V5W3"/>